<dbReference type="InterPro" id="IPR000873">
    <property type="entry name" value="AMP-dep_synth/lig_dom"/>
</dbReference>
<evidence type="ECO:0000313" key="3">
    <source>
        <dbReference type="EMBL" id="CAB5069211.1"/>
    </source>
</evidence>
<reference evidence="3" key="1">
    <citation type="submission" date="2020-05" db="EMBL/GenBank/DDBJ databases">
        <authorList>
            <person name="Chiriac C."/>
            <person name="Salcher M."/>
            <person name="Ghai R."/>
            <person name="Kavagutti S V."/>
        </authorList>
    </citation>
    <scope>NUCLEOTIDE SEQUENCE</scope>
</reference>
<dbReference type="InterPro" id="IPR045851">
    <property type="entry name" value="AMP-bd_C_sf"/>
</dbReference>
<dbReference type="Gene3D" id="3.30.300.30">
    <property type="match status" value="1"/>
</dbReference>
<name>A0A6J7UT62_9ZZZZ</name>
<dbReference type="Pfam" id="PF13193">
    <property type="entry name" value="AMP-binding_C"/>
    <property type="match status" value="1"/>
</dbReference>
<feature type="domain" description="AMP-binding enzyme C-terminal" evidence="2">
    <location>
        <begin position="432"/>
        <end position="510"/>
    </location>
</feature>
<dbReference type="SUPFAM" id="SSF56801">
    <property type="entry name" value="Acetyl-CoA synthetase-like"/>
    <property type="match status" value="1"/>
</dbReference>
<evidence type="ECO:0000259" key="1">
    <source>
        <dbReference type="Pfam" id="PF00501"/>
    </source>
</evidence>
<dbReference type="Pfam" id="PF00501">
    <property type="entry name" value="AMP-binding"/>
    <property type="match status" value="1"/>
</dbReference>
<dbReference type="AlphaFoldDB" id="A0A6J7UT62"/>
<organism evidence="3">
    <name type="scientific">freshwater metagenome</name>
    <dbReference type="NCBI Taxonomy" id="449393"/>
    <lineage>
        <taxon>unclassified sequences</taxon>
        <taxon>metagenomes</taxon>
        <taxon>ecological metagenomes</taxon>
    </lineage>
</organism>
<evidence type="ECO:0000259" key="2">
    <source>
        <dbReference type="Pfam" id="PF13193"/>
    </source>
</evidence>
<gene>
    <name evidence="3" type="ORF">UFOPK4306_02734</name>
</gene>
<proteinExistence type="predicted"/>
<sequence>MNLTVVGFHNMYPGIHAEQRADQPAVVMAGSGEVVTYREYEERSNRMAHLLRAEGLQRGDHFAIVMENHPWYMPICCAGERSGLYFTPANSHLTTDELGYIFENSESQVVVTSSQLLDVALSALPLAPNVRLCLVADGTGPYANVGNTRVLPLEETLAAFPPTPISDESAGNQMLYSSGTTGRPKGILRELPKAPVGESGSEFLMNIWLYREGQTYLCPAPLYHSAPQAAAGLTIRKGGTVVVMDKFDPEHFLQLVEQHRVTHTQMVPTMFSRLLKLPDDVRNTYDLSSLEMVVHAAAPCPVPVKERMLEWWGPIIREYYSATEGLGLTLCDSAEWLAHRGTVGRCILGEMHILDDDMNECPQGQPGTVWFKSPIHYEYFNDPGKTRDSSSPDGGLKTVGDVGYVDKDGYLFLTDRATFMIISGGVNIYPQETENLFITHPKVADAAVFGVPNPDLGEEMKAVIQLMPGIEPTADVVNELMDFCRANLSLQKCPRSIDFEEQLPRTPTGKLFKKPLRERYWAEHGGSRIV</sequence>
<dbReference type="InterPro" id="IPR020845">
    <property type="entry name" value="AMP-binding_CS"/>
</dbReference>
<dbReference type="PROSITE" id="PS00455">
    <property type="entry name" value="AMP_BINDING"/>
    <property type="match status" value="1"/>
</dbReference>
<feature type="domain" description="AMP-dependent synthetase/ligase" evidence="1">
    <location>
        <begin position="16"/>
        <end position="374"/>
    </location>
</feature>
<dbReference type="EMBL" id="CAFBQP010000210">
    <property type="protein sequence ID" value="CAB5069211.1"/>
    <property type="molecule type" value="Genomic_DNA"/>
</dbReference>
<dbReference type="PANTHER" id="PTHR24096:SF323">
    <property type="entry name" value="BLR3536 PROTEIN"/>
    <property type="match status" value="1"/>
</dbReference>
<dbReference type="PANTHER" id="PTHR24096">
    <property type="entry name" value="LONG-CHAIN-FATTY-ACID--COA LIGASE"/>
    <property type="match status" value="1"/>
</dbReference>
<dbReference type="GO" id="GO:0016405">
    <property type="term" value="F:CoA-ligase activity"/>
    <property type="evidence" value="ECO:0007669"/>
    <property type="project" value="TreeGrafter"/>
</dbReference>
<accession>A0A6J7UT62</accession>
<dbReference type="Gene3D" id="3.40.50.12780">
    <property type="entry name" value="N-terminal domain of ligase-like"/>
    <property type="match status" value="1"/>
</dbReference>
<protein>
    <submittedName>
        <fullName evidence="3">Unannotated protein</fullName>
    </submittedName>
</protein>
<dbReference type="InterPro" id="IPR042099">
    <property type="entry name" value="ANL_N_sf"/>
</dbReference>
<dbReference type="InterPro" id="IPR025110">
    <property type="entry name" value="AMP-bd_C"/>
</dbReference>